<sequence>MTRKHSGKRLMIEVLVDKPLPIGLSNGQVEAHNPAHLLEENGNSRWRALSIMYGKKPTAMTRLFQLEKEHPDTTQNPQAKFVFIPMPTKDERYLWLELTWAVRGIYLPVCQQAMGAFKDWCKYLRLDFKARTLKYDIPYGLPYDQEALKKFNKLQKFEQDSASVKGAQAPTQAQLKKAHSSPNAGFWDAPSFFQWKFGKEDYESGERLYRTGIQYDKTYPDQVHGMLQYDQGGGWLFTGDDDTSNSGLYDAEKAQAGMVNPPTIKSDVAGKVADPDAMLRGFIHMNPSTEMGSGFHPDTVLRFDLEALYYLLSTPKCLRKPDPEAAENKKMPIKPIVDTFSLNYIVAFSGRDVGYKTDQDGQLDWKFSQGWQQYFYTENNGVDYVDVVKLHSGLNIQYTPVPPQSNDIRDMIQGILSAGLSLIPVYGPLIALAETMAYQAITDPSWFDEIKNTAGEPINAVVGSSPDIINSKTAKFLVKAIRRK</sequence>
<evidence type="ECO:0000313" key="1">
    <source>
        <dbReference type="EMBL" id="KAF7511962.1"/>
    </source>
</evidence>
<protein>
    <submittedName>
        <fullName evidence="1">Uncharacterized protein</fullName>
    </submittedName>
</protein>
<dbReference type="AlphaFoldDB" id="A0A8H7E7B5"/>
<organism evidence="1 2">
    <name type="scientific">Endocarpon pusillum</name>
    <dbReference type="NCBI Taxonomy" id="364733"/>
    <lineage>
        <taxon>Eukaryota</taxon>
        <taxon>Fungi</taxon>
        <taxon>Dikarya</taxon>
        <taxon>Ascomycota</taxon>
        <taxon>Pezizomycotina</taxon>
        <taxon>Eurotiomycetes</taxon>
        <taxon>Chaetothyriomycetidae</taxon>
        <taxon>Verrucariales</taxon>
        <taxon>Verrucariaceae</taxon>
        <taxon>Endocarpon</taxon>
    </lineage>
</organism>
<gene>
    <name evidence="1" type="ORF">GJ744_003195</name>
</gene>
<name>A0A8H7E7B5_9EURO</name>
<evidence type="ECO:0000313" key="2">
    <source>
        <dbReference type="Proteomes" id="UP000606974"/>
    </source>
</evidence>
<dbReference type="EMBL" id="JAACFV010000016">
    <property type="protein sequence ID" value="KAF7511962.1"/>
    <property type="molecule type" value="Genomic_DNA"/>
</dbReference>
<accession>A0A8H7E7B5</accession>
<keyword evidence="2" id="KW-1185">Reference proteome</keyword>
<proteinExistence type="predicted"/>
<reference evidence="1" key="1">
    <citation type="submission" date="2020-02" db="EMBL/GenBank/DDBJ databases">
        <authorList>
            <person name="Palmer J.M."/>
        </authorList>
    </citation>
    <scope>NUCLEOTIDE SEQUENCE</scope>
    <source>
        <strain evidence="1">EPUS1.4</strain>
        <tissue evidence="1">Thallus</tissue>
    </source>
</reference>
<dbReference type="OrthoDB" id="4770905at2759"/>
<dbReference type="Proteomes" id="UP000606974">
    <property type="component" value="Unassembled WGS sequence"/>
</dbReference>
<comment type="caution">
    <text evidence="1">The sequence shown here is derived from an EMBL/GenBank/DDBJ whole genome shotgun (WGS) entry which is preliminary data.</text>
</comment>